<dbReference type="PANTHER" id="PTHR44169:SF6">
    <property type="entry name" value="NADPH-DEPENDENT 1-ACYLDIHYDROXYACETONE PHOSPHATE REDUCTASE"/>
    <property type="match status" value="1"/>
</dbReference>
<gene>
    <name evidence="4" type="ORF">GRX03_01525</name>
</gene>
<dbReference type="CDD" id="cd05374">
    <property type="entry name" value="17beta-HSD-like_SDR_c"/>
    <property type="match status" value="1"/>
</dbReference>
<evidence type="ECO:0000313" key="5">
    <source>
        <dbReference type="Proteomes" id="UP000466535"/>
    </source>
</evidence>
<dbReference type="InterPro" id="IPR002347">
    <property type="entry name" value="SDR_fam"/>
</dbReference>
<dbReference type="OrthoDB" id="10157at2157"/>
<evidence type="ECO:0000256" key="2">
    <source>
        <dbReference type="ARBA" id="ARBA00023002"/>
    </source>
</evidence>
<sequence>MPNKTVLITGCSSGIGRASAERFLDEEWEVYATARQESDIADLDGAGCRTAELDVTSAADIERVTDRIEEETGRLDCLVNNAGFAQYGPLEDISTERVREQFDVNVFGPHRLTREVLPMMRAQEDGTIVNVSSVYGRISTPGAGPYAGSKFALEAMSDSLRAEVDGLGIDVVVVQPGPVTTEFSSRATEELEDLPQTREYGWVYEAIEDATITSDSLPFALDPDEVATVIHDAASLSDPEPRYPVGQFAKLSAYTRFLPDRLRDTVFGFMRTLF</sequence>
<evidence type="ECO:0000313" key="4">
    <source>
        <dbReference type="EMBL" id="MXR50290.1"/>
    </source>
</evidence>
<evidence type="ECO:0000256" key="3">
    <source>
        <dbReference type="RuleBase" id="RU000363"/>
    </source>
</evidence>
<dbReference type="RefSeq" id="WP_159762436.1">
    <property type="nucleotide sequence ID" value="NZ_WUUT01000001.1"/>
</dbReference>
<comment type="similarity">
    <text evidence="1 3">Belongs to the short-chain dehydrogenases/reductases (SDR) family.</text>
</comment>
<dbReference type="InterPro" id="IPR036291">
    <property type="entry name" value="NAD(P)-bd_dom_sf"/>
</dbReference>
<dbReference type="EMBL" id="WUUT01000001">
    <property type="protein sequence ID" value="MXR50290.1"/>
    <property type="molecule type" value="Genomic_DNA"/>
</dbReference>
<protein>
    <submittedName>
        <fullName evidence="4">SDR family NAD(P)-dependent oxidoreductase</fullName>
    </submittedName>
</protein>
<comment type="caution">
    <text evidence="4">The sequence shown here is derived from an EMBL/GenBank/DDBJ whole genome shotgun (WGS) entry which is preliminary data.</text>
</comment>
<keyword evidence="2" id="KW-0560">Oxidoreductase</keyword>
<keyword evidence="5" id="KW-1185">Reference proteome</keyword>
<proteinExistence type="inferred from homology"/>
<dbReference type="Gene3D" id="3.40.50.720">
    <property type="entry name" value="NAD(P)-binding Rossmann-like Domain"/>
    <property type="match status" value="1"/>
</dbReference>
<dbReference type="Proteomes" id="UP000466535">
    <property type="component" value="Unassembled WGS sequence"/>
</dbReference>
<reference evidence="4 5" key="1">
    <citation type="submission" date="2019-12" db="EMBL/GenBank/DDBJ databases">
        <title>Isolation and characterization of three novel carbon monoxide-oxidizing members of Halobacteria from salione crusts and soils.</title>
        <authorList>
            <person name="Myers M.R."/>
            <person name="King G.M."/>
        </authorList>
    </citation>
    <scope>NUCLEOTIDE SEQUENCE [LARGE SCALE GENOMIC DNA]</scope>
    <source>
        <strain evidence="4 5">WSH3</strain>
    </source>
</reference>
<dbReference type="Pfam" id="PF00106">
    <property type="entry name" value="adh_short"/>
    <property type="match status" value="1"/>
</dbReference>
<name>A0A6B0T5Y6_9EURY</name>
<dbReference type="AlphaFoldDB" id="A0A6B0T5Y6"/>
<dbReference type="SUPFAM" id="SSF51735">
    <property type="entry name" value="NAD(P)-binding Rossmann-fold domains"/>
    <property type="match status" value="1"/>
</dbReference>
<organism evidence="4 5">
    <name type="scientific">Halovenus carboxidivorans</name>
    <dbReference type="NCBI Taxonomy" id="2692199"/>
    <lineage>
        <taxon>Archaea</taxon>
        <taxon>Methanobacteriati</taxon>
        <taxon>Methanobacteriota</taxon>
        <taxon>Stenosarchaea group</taxon>
        <taxon>Halobacteria</taxon>
        <taxon>Halobacteriales</taxon>
        <taxon>Haloarculaceae</taxon>
        <taxon>Halovenus</taxon>
    </lineage>
</organism>
<dbReference type="PROSITE" id="PS00061">
    <property type="entry name" value="ADH_SHORT"/>
    <property type="match status" value="1"/>
</dbReference>
<dbReference type="PRINTS" id="PR00081">
    <property type="entry name" value="GDHRDH"/>
</dbReference>
<accession>A0A6B0T5Y6</accession>
<dbReference type="GO" id="GO:0016491">
    <property type="term" value="F:oxidoreductase activity"/>
    <property type="evidence" value="ECO:0007669"/>
    <property type="project" value="UniProtKB-KW"/>
</dbReference>
<dbReference type="PANTHER" id="PTHR44169">
    <property type="entry name" value="NADPH-DEPENDENT 1-ACYLDIHYDROXYACETONE PHOSPHATE REDUCTASE"/>
    <property type="match status" value="1"/>
</dbReference>
<dbReference type="PRINTS" id="PR00080">
    <property type="entry name" value="SDRFAMILY"/>
</dbReference>
<evidence type="ECO:0000256" key="1">
    <source>
        <dbReference type="ARBA" id="ARBA00006484"/>
    </source>
</evidence>
<dbReference type="InterPro" id="IPR020904">
    <property type="entry name" value="Sc_DH/Rdtase_CS"/>
</dbReference>